<sequence>MTDADAKPKPVDGTGHNGAENVNANDAPDDPLPPEELEPAVGLTPQQAEEARKRYLLKRFLISARGFWSRRGDGLAWPFSIGLLAMIGVNVGFQYGINVWNRGIFDAIEKRDASTVYFLASIFPPLVLGSVFIVTSQVYVRMRIQRRWRSWLTKVLVSRWIANGRYYQLNLIDGDHQNPEARLSEDMRIATEAPVDFVAGVIAAFVSASTFIVVLWTIGGALTLPIGGLSVTIPGFLVIAAVIYALITSSSIALIGRNFVRVSEVKNQLEAEFRYTLTRVRENGESIALLGGEEEERSDLDRRFRNVRHQWKQMAQQYMRTTVVSHGSMLIAPVVPLLLCAPKFLDGSMSLGQVMQAASAFTIVQSAFGWLVDNYPRLADWNACARRVASLMMSLDGLERAEQSDKLGRIVRGETEGETMLSLKDVSVSLGDGTAVVKETDVEIGRGERVLVAGESGSGKSTLVRAIAGLWPWGGGSVSFRAGSRLFMLPQRPYVPSGTLRRAVCYPQAAESWTFEEIGEALDKVGLGHLKDKVEEEAPWDQTLSGGEKQRLTFARLLLNDPDIIVMDEATAALDEKSQDRMMQTVIDELPDATIISVAHRAELEAFHSRKITLERRDGGAKLVSDIHLIPRKSRSHSLLRRMVKRR</sequence>
<evidence type="ECO:0000256" key="3">
    <source>
        <dbReference type="ARBA" id="ARBA00022448"/>
    </source>
</evidence>
<dbReference type="AlphaFoldDB" id="A0A2L2LKS8"/>
<dbReference type="PANTHER" id="PTHR11384">
    <property type="entry name" value="ATP-BINDING CASSETTE, SUB-FAMILY D MEMBER"/>
    <property type="match status" value="1"/>
</dbReference>
<feature type="transmembrane region" description="Helical" evidence="10">
    <location>
        <begin position="318"/>
        <end position="339"/>
    </location>
</feature>
<evidence type="ECO:0000256" key="9">
    <source>
        <dbReference type="SAM" id="MobiDB-lite"/>
    </source>
</evidence>
<evidence type="ECO:0000313" key="14">
    <source>
        <dbReference type="Proteomes" id="UP000237717"/>
    </source>
</evidence>
<dbReference type="GO" id="GO:0140359">
    <property type="term" value="F:ABC-type transporter activity"/>
    <property type="evidence" value="ECO:0007669"/>
    <property type="project" value="InterPro"/>
</dbReference>
<evidence type="ECO:0000256" key="2">
    <source>
        <dbReference type="ARBA" id="ARBA00005417"/>
    </source>
</evidence>
<dbReference type="InterPro" id="IPR003593">
    <property type="entry name" value="AAA+_ATPase"/>
</dbReference>
<dbReference type="GO" id="GO:0016887">
    <property type="term" value="F:ATP hydrolysis activity"/>
    <property type="evidence" value="ECO:0007669"/>
    <property type="project" value="InterPro"/>
</dbReference>
<dbReference type="InterPro" id="IPR017871">
    <property type="entry name" value="ABC_transporter-like_CS"/>
</dbReference>
<accession>A0A2L2LKS8</accession>
<dbReference type="PROSITE" id="PS00675">
    <property type="entry name" value="SIGMA54_INTERACT_1"/>
    <property type="match status" value="1"/>
</dbReference>
<feature type="transmembrane region" description="Helical" evidence="10">
    <location>
        <begin position="224"/>
        <end position="247"/>
    </location>
</feature>
<evidence type="ECO:0000256" key="1">
    <source>
        <dbReference type="ARBA" id="ARBA00004651"/>
    </source>
</evidence>
<feature type="compositionally biased region" description="Basic and acidic residues" evidence="9">
    <location>
        <begin position="1"/>
        <end position="10"/>
    </location>
</feature>
<evidence type="ECO:0000259" key="11">
    <source>
        <dbReference type="PROSITE" id="PS50893"/>
    </source>
</evidence>
<dbReference type="PROSITE" id="PS50893">
    <property type="entry name" value="ABC_TRANSPORTER_2"/>
    <property type="match status" value="1"/>
</dbReference>
<feature type="region of interest" description="Disordered" evidence="9">
    <location>
        <begin position="1"/>
        <end position="45"/>
    </location>
</feature>
<organism evidence="13 14">
    <name type="scientific">Agrobacterium tumefaciens</name>
    <dbReference type="NCBI Taxonomy" id="358"/>
    <lineage>
        <taxon>Bacteria</taxon>
        <taxon>Pseudomonadati</taxon>
        <taxon>Pseudomonadota</taxon>
        <taxon>Alphaproteobacteria</taxon>
        <taxon>Hyphomicrobiales</taxon>
        <taxon>Rhizobiaceae</taxon>
        <taxon>Rhizobium/Agrobacterium group</taxon>
        <taxon>Agrobacterium</taxon>
        <taxon>Agrobacterium tumefaciens complex</taxon>
    </lineage>
</organism>
<evidence type="ECO:0000256" key="10">
    <source>
        <dbReference type="SAM" id="Phobius"/>
    </source>
</evidence>
<dbReference type="EMBL" id="CP026925">
    <property type="protein sequence ID" value="AVH44937.1"/>
    <property type="molecule type" value="Genomic_DNA"/>
</dbReference>
<dbReference type="SUPFAM" id="SSF90123">
    <property type="entry name" value="ABC transporter transmembrane region"/>
    <property type="match status" value="1"/>
</dbReference>
<evidence type="ECO:0000256" key="4">
    <source>
        <dbReference type="ARBA" id="ARBA00022692"/>
    </source>
</evidence>
<dbReference type="Pfam" id="PF00005">
    <property type="entry name" value="ABC_tran"/>
    <property type="match status" value="1"/>
</dbReference>
<evidence type="ECO:0000313" key="13">
    <source>
        <dbReference type="EMBL" id="AVH44937.1"/>
    </source>
</evidence>
<keyword evidence="6" id="KW-0067">ATP-binding</keyword>
<evidence type="ECO:0000259" key="12">
    <source>
        <dbReference type="PROSITE" id="PS50929"/>
    </source>
</evidence>
<dbReference type="InterPro" id="IPR050835">
    <property type="entry name" value="ABC_transporter_sub-D"/>
</dbReference>
<dbReference type="PANTHER" id="PTHR11384:SF59">
    <property type="entry name" value="LYSOSOMAL COBALAMIN TRANSPORTER ABCD4"/>
    <property type="match status" value="1"/>
</dbReference>
<dbReference type="Pfam" id="PF06472">
    <property type="entry name" value="ABC_membrane_2"/>
    <property type="match status" value="1"/>
</dbReference>
<keyword evidence="4 10" id="KW-0812">Transmembrane</keyword>
<feature type="domain" description="ABC transmembrane type-1" evidence="12">
    <location>
        <begin position="181"/>
        <end position="380"/>
    </location>
</feature>
<feature type="transmembrane region" description="Helical" evidence="10">
    <location>
        <begin position="197"/>
        <end position="218"/>
    </location>
</feature>
<dbReference type="InterPro" id="IPR003439">
    <property type="entry name" value="ABC_transporter-like_ATP-bd"/>
</dbReference>
<feature type="transmembrane region" description="Helical" evidence="10">
    <location>
        <begin position="75"/>
        <end position="97"/>
    </location>
</feature>
<comment type="subcellular location">
    <subcellularLocation>
        <location evidence="1">Cell membrane</location>
        <topology evidence="1">Multi-pass membrane protein</topology>
    </subcellularLocation>
</comment>
<dbReference type="InterPro" id="IPR025662">
    <property type="entry name" value="Sigma_54_int_dom_ATP-bd_1"/>
</dbReference>
<protein>
    <submittedName>
        <fullName evidence="13">ABC transporter permease</fullName>
    </submittedName>
</protein>
<dbReference type="InterPro" id="IPR036640">
    <property type="entry name" value="ABC1_TM_sf"/>
</dbReference>
<dbReference type="SMART" id="SM00382">
    <property type="entry name" value="AAA"/>
    <property type="match status" value="1"/>
</dbReference>
<dbReference type="GO" id="GO:0005886">
    <property type="term" value="C:plasma membrane"/>
    <property type="evidence" value="ECO:0007669"/>
    <property type="project" value="UniProtKB-SubCell"/>
</dbReference>
<dbReference type="GO" id="GO:0005524">
    <property type="term" value="F:ATP binding"/>
    <property type="evidence" value="ECO:0007669"/>
    <property type="project" value="UniProtKB-KW"/>
</dbReference>
<dbReference type="RefSeq" id="WP_104680066.1">
    <property type="nucleotide sequence ID" value="NZ_CP026925.1"/>
</dbReference>
<evidence type="ECO:0000256" key="6">
    <source>
        <dbReference type="ARBA" id="ARBA00022840"/>
    </source>
</evidence>
<dbReference type="InterPro" id="IPR011527">
    <property type="entry name" value="ABC1_TM_dom"/>
</dbReference>
<dbReference type="Gene3D" id="3.40.50.300">
    <property type="entry name" value="P-loop containing nucleotide triphosphate hydrolases"/>
    <property type="match status" value="1"/>
</dbReference>
<evidence type="ECO:0000256" key="8">
    <source>
        <dbReference type="ARBA" id="ARBA00023136"/>
    </source>
</evidence>
<keyword evidence="7 10" id="KW-1133">Transmembrane helix</keyword>
<evidence type="ECO:0000256" key="7">
    <source>
        <dbReference type="ARBA" id="ARBA00022989"/>
    </source>
</evidence>
<dbReference type="Gene3D" id="1.20.1560.10">
    <property type="entry name" value="ABC transporter type 1, transmembrane domain"/>
    <property type="match status" value="1"/>
</dbReference>
<keyword evidence="3" id="KW-0813">Transport</keyword>
<reference evidence="13 14" key="1">
    <citation type="submission" date="2018-02" db="EMBL/GenBank/DDBJ databases">
        <title>Complete genome sequence of Agrobacterium tumefaciens 1D1609.</title>
        <authorList>
            <person name="Cho S.-T."/>
            <person name="Haryono M."/>
            <person name="Chang H.-H."/>
            <person name="Santos M.N."/>
            <person name="Lai E.-M."/>
            <person name="Kuo C.-H."/>
        </authorList>
    </citation>
    <scope>NUCLEOTIDE SEQUENCE [LARGE SCALE GENOMIC DNA]</scope>
    <source>
        <strain evidence="13 14">1D1609</strain>
    </source>
</reference>
<keyword evidence="5" id="KW-0547">Nucleotide-binding</keyword>
<keyword evidence="8 10" id="KW-0472">Membrane</keyword>
<feature type="compositionally biased region" description="Acidic residues" evidence="9">
    <location>
        <begin position="27"/>
        <end position="38"/>
    </location>
</feature>
<name>A0A2L2LKS8_AGRTU</name>
<proteinExistence type="inferred from homology"/>
<evidence type="ECO:0000256" key="5">
    <source>
        <dbReference type="ARBA" id="ARBA00022741"/>
    </source>
</evidence>
<feature type="domain" description="ABC transporter" evidence="11">
    <location>
        <begin position="421"/>
        <end position="643"/>
    </location>
</feature>
<dbReference type="Proteomes" id="UP000237717">
    <property type="component" value="Chromosome II"/>
</dbReference>
<gene>
    <name evidence="13" type="ORF">At1D1609_48970</name>
</gene>
<comment type="similarity">
    <text evidence="2">Belongs to the ABC transporter superfamily.</text>
</comment>
<dbReference type="PROSITE" id="PS00211">
    <property type="entry name" value="ABC_TRANSPORTER_1"/>
    <property type="match status" value="1"/>
</dbReference>
<dbReference type="InterPro" id="IPR027417">
    <property type="entry name" value="P-loop_NTPase"/>
</dbReference>
<feature type="transmembrane region" description="Helical" evidence="10">
    <location>
        <begin position="117"/>
        <end position="140"/>
    </location>
</feature>
<dbReference type="CDD" id="cd03223">
    <property type="entry name" value="ABCD_peroxisomal_ALDP"/>
    <property type="match status" value="1"/>
</dbReference>
<dbReference type="PROSITE" id="PS50929">
    <property type="entry name" value="ABC_TM1F"/>
    <property type="match status" value="1"/>
</dbReference>
<dbReference type="SUPFAM" id="SSF52540">
    <property type="entry name" value="P-loop containing nucleoside triphosphate hydrolases"/>
    <property type="match status" value="1"/>
</dbReference>